<keyword evidence="2" id="KW-1133">Transmembrane helix</keyword>
<dbReference type="EMBL" id="MKZO01000058">
    <property type="protein sequence ID" value="OLS59997.1"/>
    <property type="molecule type" value="Genomic_DNA"/>
</dbReference>
<feature type="region of interest" description="Disordered" evidence="1">
    <location>
        <begin position="198"/>
        <end position="224"/>
    </location>
</feature>
<name>A0A1Q9QY02_PSEPU</name>
<dbReference type="PROSITE" id="PS50234">
    <property type="entry name" value="VWFA"/>
    <property type="match status" value="1"/>
</dbReference>
<accession>A0A1Q9QY02</accession>
<evidence type="ECO:0000313" key="4">
    <source>
        <dbReference type="EMBL" id="OLS59997.1"/>
    </source>
</evidence>
<reference evidence="4 5" key="1">
    <citation type="submission" date="2016-10" db="EMBL/GenBank/DDBJ databases">
        <title>Genome Sequence of Pseudomonas putida GM4FR.</title>
        <authorList>
            <person name="Poehlein A."/>
            <person name="Wemheuer F."/>
            <person name="Hollensteiner J."/>
            <person name="Wemheuer B."/>
        </authorList>
    </citation>
    <scope>NUCLEOTIDE SEQUENCE [LARGE SCALE GENOMIC DNA]</scope>
    <source>
        <strain evidence="4 5">GM4FR</strain>
    </source>
</reference>
<dbReference type="SUPFAM" id="SSF53300">
    <property type="entry name" value="vWA-like"/>
    <property type="match status" value="1"/>
</dbReference>
<keyword evidence="2" id="KW-0472">Membrane</keyword>
<feature type="domain" description="VWFA" evidence="3">
    <location>
        <begin position="250"/>
        <end position="452"/>
    </location>
</feature>
<gene>
    <name evidence="4" type="ORF">PSEMO_53050</name>
</gene>
<evidence type="ECO:0000256" key="2">
    <source>
        <dbReference type="SAM" id="Phobius"/>
    </source>
</evidence>
<proteinExistence type="predicted"/>
<comment type="caution">
    <text evidence="4">The sequence shown here is derived from an EMBL/GenBank/DDBJ whole genome shotgun (WGS) entry which is preliminary data.</text>
</comment>
<evidence type="ECO:0000256" key="1">
    <source>
        <dbReference type="SAM" id="MobiDB-lite"/>
    </source>
</evidence>
<dbReference type="Pfam" id="PF13519">
    <property type="entry name" value="VWA_2"/>
    <property type="match status" value="1"/>
</dbReference>
<dbReference type="OrthoDB" id="5755451at2"/>
<keyword evidence="2" id="KW-0812">Transmembrane</keyword>
<evidence type="ECO:0000313" key="5">
    <source>
        <dbReference type="Proteomes" id="UP000186736"/>
    </source>
</evidence>
<sequence length="460" mass="50375">MQRVIRDTSPSQDDPGLLEQGTALITRYFPPSVAHLFAIPRTGQDGTREWWSELQGQPQRYLDLNQEQQAALLGVYEQRQGALRQLVGELRGRGLEQEAAQVQRQIGPPKLENLYSVNGQPLVTRWSEPPPPPPPVPPVAEVPPPAPVVPPRRVFWLPWFLLPLLALLLLALLLWLAWPWLMRWLHPEAPVPPVVEPPAVSAPAPEPVPEPVLEPKPEPVPEPVPAPVKPDPAPAAKPACTRPAQELPPEFTVVLDTSGSMNLSVEASDRDEQWFFKVLNKMAVPDPQRIAQITAEPVRIDVAKQGLTRLIDNLDSSIDMRVVTFDGCRAPVDHGLFVPSQRPALIRGIHNLKADDGTALAASLEVAAGKMNGRDRDGVIVMFVDGPDGCDRNVCEVAQNIARHQPRLKVNLVNISRNSEANCVAEATGGRVYTGDNAAQVAKALEQASREVTRGGNCQE</sequence>
<dbReference type="SMART" id="SM00327">
    <property type="entry name" value="VWA"/>
    <property type="match status" value="1"/>
</dbReference>
<dbReference type="RefSeq" id="WP_075805941.1">
    <property type="nucleotide sequence ID" value="NZ_MKZO01000058.1"/>
</dbReference>
<dbReference type="InterPro" id="IPR002035">
    <property type="entry name" value="VWF_A"/>
</dbReference>
<dbReference type="AlphaFoldDB" id="A0A1Q9QY02"/>
<feature type="transmembrane region" description="Helical" evidence="2">
    <location>
        <begin position="156"/>
        <end position="178"/>
    </location>
</feature>
<dbReference type="InterPro" id="IPR036465">
    <property type="entry name" value="vWFA_dom_sf"/>
</dbReference>
<dbReference type="Gene3D" id="3.40.50.410">
    <property type="entry name" value="von Willebrand factor, type A domain"/>
    <property type="match status" value="1"/>
</dbReference>
<dbReference type="Proteomes" id="UP000186736">
    <property type="component" value="Unassembled WGS sequence"/>
</dbReference>
<organism evidence="4 5">
    <name type="scientific">Pseudomonas putida</name>
    <name type="common">Arthrobacter siderocapsulatus</name>
    <dbReference type="NCBI Taxonomy" id="303"/>
    <lineage>
        <taxon>Bacteria</taxon>
        <taxon>Pseudomonadati</taxon>
        <taxon>Pseudomonadota</taxon>
        <taxon>Gammaproteobacteria</taxon>
        <taxon>Pseudomonadales</taxon>
        <taxon>Pseudomonadaceae</taxon>
        <taxon>Pseudomonas</taxon>
    </lineage>
</organism>
<protein>
    <recommendedName>
        <fullName evidence="3">VWFA domain-containing protein</fullName>
    </recommendedName>
</protein>
<evidence type="ECO:0000259" key="3">
    <source>
        <dbReference type="PROSITE" id="PS50234"/>
    </source>
</evidence>